<keyword evidence="2" id="KW-0539">Nucleus</keyword>
<feature type="region of interest" description="Disordered" evidence="3">
    <location>
        <begin position="1"/>
        <end position="47"/>
    </location>
</feature>
<dbReference type="HOGENOM" id="CLU_888700_0_0_1"/>
<feature type="region of interest" description="Disordered" evidence="3">
    <location>
        <begin position="210"/>
        <end position="256"/>
    </location>
</feature>
<feature type="compositionally biased region" description="Low complexity" evidence="3">
    <location>
        <begin position="11"/>
        <end position="20"/>
    </location>
</feature>
<evidence type="ECO:0000313" key="5">
    <source>
        <dbReference type="EMBL" id="EDK44565.1"/>
    </source>
</evidence>
<reference evidence="5 6" key="1">
    <citation type="journal article" date="2009" name="Nature">
        <title>Evolution of pathogenicity and sexual reproduction in eight Candida genomes.</title>
        <authorList>
            <person name="Butler G."/>
            <person name="Rasmussen M.D."/>
            <person name="Lin M.F."/>
            <person name="Santos M.A."/>
            <person name="Sakthikumar S."/>
            <person name="Munro C.A."/>
            <person name="Rheinbay E."/>
            <person name="Grabherr M."/>
            <person name="Forche A."/>
            <person name="Reedy J.L."/>
            <person name="Agrafioti I."/>
            <person name="Arnaud M.B."/>
            <person name="Bates S."/>
            <person name="Brown A.J."/>
            <person name="Brunke S."/>
            <person name="Costanzo M.C."/>
            <person name="Fitzpatrick D.A."/>
            <person name="de Groot P.W."/>
            <person name="Harris D."/>
            <person name="Hoyer L.L."/>
            <person name="Hube B."/>
            <person name="Klis F.M."/>
            <person name="Kodira C."/>
            <person name="Lennard N."/>
            <person name="Logue M.E."/>
            <person name="Martin R."/>
            <person name="Neiman A.M."/>
            <person name="Nikolaou E."/>
            <person name="Quail M.A."/>
            <person name="Quinn J."/>
            <person name="Santos M.C."/>
            <person name="Schmitzberger F.F."/>
            <person name="Sherlock G."/>
            <person name="Shah P."/>
            <person name="Silverstein K.A."/>
            <person name="Skrzypek M.S."/>
            <person name="Soll D."/>
            <person name="Staggs R."/>
            <person name="Stansfield I."/>
            <person name="Stumpf M.P."/>
            <person name="Sudbery P.E."/>
            <person name="Srikantha T."/>
            <person name="Zeng Q."/>
            <person name="Berman J."/>
            <person name="Berriman M."/>
            <person name="Heitman J."/>
            <person name="Gow N.A."/>
            <person name="Lorenz M.C."/>
            <person name="Birren B.W."/>
            <person name="Kellis M."/>
            <person name="Cuomo C.A."/>
        </authorList>
    </citation>
    <scope>NUCLEOTIDE SEQUENCE [LARGE SCALE GENOMIC DNA]</scope>
    <source>
        <strain evidence="6">ATCC 11503 / BCRC 21390 / CBS 2605 / JCM 1781 / NBRC 1676 / NRRL YB-4239</strain>
    </source>
</reference>
<accession>A5DZF7</accession>
<dbReference type="PANTHER" id="PTHR40621">
    <property type="entry name" value="TRANSCRIPTION FACTOR KAPC-RELATED"/>
    <property type="match status" value="1"/>
</dbReference>
<dbReference type="Gene3D" id="1.10.238.100">
    <property type="entry name" value="YAP1 redox domain. Chain B"/>
    <property type="match status" value="1"/>
</dbReference>
<dbReference type="GO" id="GO:0090575">
    <property type="term" value="C:RNA polymerase II transcription regulator complex"/>
    <property type="evidence" value="ECO:0007669"/>
    <property type="project" value="TreeGrafter"/>
</dbReference>
<dbReference type="InterPro" id="IPR050936">
    <property type="entry name" value="AP-1-like"/>
</dbReference>
<dbReference type="STRING" id="379508.A5DZF7"/>
<proteinExistence type="predicted"/>
<dbReference type="InterPro" id="IPR013910">
    <property type="entry name" value="TF_PAP1"/>
</dbReference>
<dbReference type="InParanoid" id="A5DZF7"/>
<evidence type="ECO:0000259" key="4">
    <source>
        <dbReference type="Pfam" id="PF08601"/>
    </source>
</evidence>
<dbReference type="GO" id="GO:0001228">
    <property type="term" value="F:DNA-binding transcription activator activity, RNA polymerase II-specific"/>
    <property type="evidence" value="ECO:0007669"/>
    <property type="project" value="TreeGrafter"/>
</dbReference>
<dbReference type="eggNOG" id="ENOG502RPD7">
    <property type="taxonomic scope" value="Eukaryota"/>
</dbReference>
<dbReference type="VEuPathDB" id="FungiDB:LELG_02744"/>
<name>A5DZF7_LODEL</name>
<feature type="region of interest" description="Disordered" evidence="3">
    <location>
        <begin position="62"/>
        <end position="83"/>
    </location>
</feature>
<protein>
    <recommendedName>
        <fullName evidence="4">Transcription factor PAP1 domain-containing protein</fullName>
    </recommendedName>
</protein>
<dbReference type="PANTHER" id="PTHR40621:SF6">
    <property type="entry name" value="AP-1-LIKE TRANSCRIPTION FACTOR YAP1-RELATED"/>
    <property type="match status" value="1"/>
</dbReference>
<feature type="domain" description="Transcription factor PAP1" evidence="4">
    <location>
        <begin position="9"/>
        <end position="310"/>
    </location>
</feature>
<dbReference type="SUPFAM" id="SSF111430">
    <property type="entry name" value="YAP1 redox domain"/>
    <property type="match status" value="1"/>
</dbReference>
<evidence type="ECO:0000256" key="3">
    <source>
        <dbReference type="SAM" id="MobiDB-lite"/>
    </source>
</evidence>
<keyword evidence="6" id="KW-1185">Reference proteome</keyword>
<feature type="compositionally biased region" description="Polar residues" evidence="3">
    <location>
        <begin position="21"/>
        <end position="30"/>
    </location>
</feature>
<evidence type="ECO:0000256" key="1">
    <source>
        <dbReference type="ARBA" id="ARBA00004123"/>
    </source>
</evidence>
<dbReference type="OMA" id="ENIFFKH"/>
<feature type="compositionally biased region" description="Low complexity" evidence="3">
    <location>
        <begin position="224"/>
        <end position="239"/>
    </location>
</feature>
<dbReference type="AlphaFoldDB" id="A5DZF7"/>
<comment type="subcellular location">
    <subcellularLocation>
        <location evidence="1">Nucleus</location>
    </subcellularLocation>
</comment>
<evidence type="ECO:0000313" key="6">
    <source>
        <dbReference type="Proteomes" id="UP000001996"/>
    </source>
</evidence>
<feature type="compositionally biased region" description="Polar residues" evidence="3">
    <location>
        <begin position="65"/>
        <end position="83"/>
    </location>
</feature>
<sequence>MRNTRKSYPKQQQQQQQQQQPSSHGTTTSAPFHKLYPGQSVNSTMHSQYNSPLSYLLPSSTTNSAHNVNTPHNTTSIAPDQSKNNYMNDAFFNNLSGLDDPEFNFNILDNKYSTDDPLSFLNDMNGTPHTSNDGNYNNSIVNNNNNIPSFDAALAFDDSFKPHQTATSEREIDPMSFLTTEESMYDFTNKVGGQNDINTNFNFNDFIKDSIPERKDSTPRTGPGVESYNGNSVGNSNINNDDDEDDEENDIVPAPQQTMKCSEIWDRITSHPRYTELDIDGLCSELKSKAKCSEKGVVINTTDVNELLGKSAK</sequence>
<gene>
    <name evidence="5" type="ORF">LELG_02744</name>
</gene>
<dbReference type="EMBL" id="CH981526">
    <property type="protein sequence ID" value="EDK44565.1"/>
    <property type="molecule type" value="Genomic_DNA"/>
</dbReference>
<evidence type="ECO:0000256" key="2">
    <source>
        <dbReference type="ARBA" id="ARBA00023242"/>
    </source>
</evidence>
<dbReference type="OrthoDB" id="5380163at2759"/>
<organism evidence="5 6">
    <name type="scientific">Lodderomyces elongisporus (strain ATCC 11503 / CBS 2605 / JCM 1781 / NBRC 1676 / NRRL YB-4239)</name>
    <name type="common">Yeast</name>
    <name type="synonym">Saccharomyces elongisporus</name>
    <dbReference type="NCBI Taxonomy" id="379508"/>
    <lineage>
        <taxon>Eukaryota</taxon>
        <taxon>Fungi</taxon>
        <taxon>Dikarya</taxon>
        <taxon>Ascomycota</taxon>
        <taxon>Saccharomycotina</taxon>
        <taxon>Pichiomycetes</taxon>
        <taxon>Debaryomycetaceae</taxon>
        <taxon>Candida/Lodderomyces clade</taxon>
        <taxon>Lodderomyces</taxon>
    </lineage>
</organism>
<dbReference type="GO" id="GO:0000976">
    <property type="term" value="F:transcription cis-regulatory region binding"/>
    <property type="evidence" value="ECO:0007669"/>
    <property type="project" value="InterPro"/>
</dbReference>
<dbReference type="Proteomes" id="UP000001996">
    <property type="component" value="Unassembled WGS sequence"/>
</dbReference>
<feature type="compositionally biased region" description="Acidic residues" evidence="3">
    <location>
        <begin position="240"/>
        <end position="250"/>
    </location>
</feature>
<dbReference type="Pfam" id="PF08601">
    <property type="entry name" value="PAP1"/>
    <property type="match status" value="1"/>
</dbReference>
<dbReference type="InterPro" id="IPR023167">
    <property type="entry name" value="Yap1_redox_dom_sf"/>
</dbReference>